<dbReference type="InParanoid" id="A0A448YG82"/>
<evidence type="ECO:0000256" key="1">
    <source>
        <dbReference type="ARBA" id="ARBA00024204"/>
    </source>
</evidence>
<dbReference type="EMBL" id="CAACVR010000001">
    <property type="protein sequence ID" value="VEU19886.1"/>
    <property type="molecule type" value="Genomic_DNA"/>
</dbReference>
<dbReference type="FunCoup" id="A0A448YG82">
    <property type="interactions" value="13"/>
</dbReference>
<feature type="compositionally biased region" description="Polar residues" evidence="2">
    <location>
        <begin position="1"/>
        <end position="11"/>
    </location>
</feature>
<keyword evidence="4" id="KW-1185">Reference proteome</keyword>
<organism evidence="3 4">
    <name type="scientific">Brettanomyces naardenensis</name>
    <name type="common">Yeast</name>
    <dbReference type="NCBI Taxonomy" id="13370"/>
    <lineage>
        <taxon>Eukaryota</taxon>
        <taxon>Fungi</taxon>
        <taxon>Dikarya</taxon>
        <taxon>Ascomycota</taxon>
        <taxon>Saccharomycotina</taxon>
        <taxon>Pichiomycetes</taxon>
        <taxon>Pichiales</taxon>
        <taxon>Pichiaceae</taxon>
        <taxon>Brettanomyces</taxon>
    </lineage>
</organism>
<name>A0A448YG82_BRENA</name>
<proteinExistence type="inferred from homology"/>
<evidence type="ECO:0000313" key="4">
    <source>
        <dbReference type="Proteomes" id="UP000290900"/>
    </source>
</evidence>
<dbReference type="Pfam" id="PF09774">
    <property type="entry name" value="MIX23"/>
    <property type="match status" value="1"/>
</dbReference>
<dbReference type="PANTHER" id="PTHR31905">
    <property type="entry name" value="COILED-COIL DOMAIN-CONTAINING PROTEIN 58"/>
    <property type="match status" value="1"/>
</dbReference>
<dbReference type="AlphaFoldDB" id="A0A448YG82"/>
<evidence type="ECO:0000313" key="3">
    <source>
        <dbReference type="EMBL" id="VEU19886.1"/>
    </source>
</evidence>
<dbReference type="OrthoDB" id="5593818at2759"/>
<sequence length="214" mass="25120">MDSINNNNNDGETYDSGLDIDPEKTIPKPPRLERQICLEDSKSLSNFLKLSRVNVDDSIRTRINSVLNHHESRNKESILSFRRPDHATESPCLPLIKQLIFPQWYRRIYAINFCTEEVSKMALEVENDPQNNMSDEEKNRLLRVDPYAMRDIERKRIDKSDEVNVLTTKWENEKEVEGIIRNRSEEVLYDLCNLPDFNVKNEFLKYSRELGNGS</sequence>
<evidence type="ECO:0000256" key="2">
    <source>
        <dbReference type="SAM" id="MobiDB-lite"/>
    </source>
</evidence>
<gene>
    <name evidence="3" type="ORF">BRENAR_LOCUS622</name>
</gene>
<reference evidence="3 4" key="1">
    <citation type="submission" date="2018-12" db="EMBL/GenBank/DDBJ databases">
        <authorList>
            <person name="Tiukova I."/>
            <person name="Dainat J."/>
        </authorList>
    </citation>
    <scope>NUCLEOTIDE SEQUENCE [LARGE SCALE GENOMIC DNA]</scope>
</reference>
<dbReference type="Proteomes" id="UP000290900">
    <property type="component" value="Unassembled WGS sequence"/>
</dbReference>
<dbReference type="PANTHER" id="PTHR31905:SF2">
    <property type="entry name" value="PROTEIN MIX23"/>
    <property type="match status" value="1"/>
</dbReference>
<dbReference type="GO" id="GO:0005758">
    <property type="term" value="C:mitochondrial intermembrane space"/>
    <property type="evidence" value="ECO:0007669"/>
    <property type="project" value="InterPro"/>
</dbReference>
<dbReference type="InterPro" id="IPR019171">
    <property type="entry name" value="MIX23"/>
</dbReference>
<feature type="compositionally biased region" description="Basic and acidic residues" evidence="2">
    <location>
        <begin position="21"/>
        <end position="32"/>
    </location>
</feature>
<feature type="region of interest" description="Disordered" evidence="2">
    <location>
        <begin position="1"/>
        <end position="32"/>
    </location>
</feature>
<protein>
    <submittedName>
        <fullName evidence="3">DEKNAAC100224</fullName>
    </submittedName>
</protein>
<accession>A0A448YG82</accession>
<comment type="similarity">
    <text evidence="1">Belongs to the MIX23 family.</text>
</comment>